<dbReference type="RefSeq" id="XP_067922304.1">
    <property type="nucleotide sequence ID" value="XM_068065719.1"/>
</dbReference>
<accession>A0A2C6KTD6</accession>
<gene>
    <name evidence="2" type="ORF">CSUI_005544</name>
</gene>
<dbReference type="GeneID" id="94428930"/>
<dbReference type="EMBL" id="MIGC01002673">
    <property type="protein sequence ID" value="PHJ20617.1"/>
    <property type="molecule type" value="Genomic_DNA"/>
</dbReference>
<feature type="compositionally biased region" description="Pro residues" evidence="1">
    <location>
        <begin position="98"/>
        <end position="129"/>
    </location>
</feature>
<reference evidence="2 3" key="1">
    <citation type="journal article" date="2017" name="Int. J. Parasitol.">
        <title>The genome of the protozoan parasite Cystoisospora suis and a reverse vaccinology approach to identify vaccine candidates.</title>
        <authorList>
            <person name="Palmieri N."/>
            <person name="Shrestha A."/>
            <person name="Ruttkowski B."/>
            <person name="Beck T."/>
            <person name="Vogl C."/>
            <person name="Tomley F."/>
            <person name="Blake D.P."/>
            <person name="Joachim A."/>
        </authorList>
    </citation>
    <scope>NUCLEOTIDE SEQUENCE [LARGE SCALE GENOMIC DNA]</scope>
    <source>
        <strain evidence="2 3">Wien I</strain>
    </source>
</reference>
<dbReference type="VEuPathDB" id="ToxoDB:CSUI_005544"/>
<evidence type="ECO:0000313" key="3">
    <source>
        <dbReference type="Proteomes" id="UP000221165"/>
    </source>
</evidence>
<feature type="region of interest" description="Disordered" evidence="1">
    <location>
        <begin position="48"/>
        <end position="67"/>
    </location>
</feature>
<comment type="caution">
    <text evidence="2">The sequence shown here is derived from an EMBL/GenBank/DDBJ whole genome shotgun (WGS) entry which is preliminary data.</text>
</comment>
<evidence type="ECO:0000256" key="1">
    <source>
        <dbReference type="SAM" id="MobiDB-lite"/>
    </source>
</evidence>
<dbReference type="AlphaFoldDB" id="A0A2C6KTD6"/>
<keyword evidence="3" id="KW-1185">Reference proteome</keyword>
<evidence type="ECO:0000313" key="2">
    <source>
        <dbReference type="EMBL" id="PHJ20617.1"/>
    </source>
</evidence>
<feature type="region of interest" description="Disordered" evidence="1">
    <location>
        <begin position="72"/>
        <end position="129"/>
    </location>
</feature>
<proteinExistence type="predicted"/>
<organism evidence="2 3">
    <name type="scientific">Cystoisospora suis</name>
    <dbReference type="NCBI Taxonomy" id="483139"/>
    <lineage>
        <taxon>Eukaryota</taxon>
        <taxon>Sar</taxon>
        <taxon>Alveolata</taxon>
        <taxon>Apicomplexa</taxon>
        <taxon>Conoidasida</taxon>
        <taxon>Coccidia</taxon>
        <taxon>Eucoccidiorida</taxon>
        <taxon>Eimeriorina</taxon>
        <taxon>Sarcocystidae</taxon>
        <taxon>Cystoisospora</taxon>
    </lineage>
</organism>
<sequence>MAAGKCLPDTGGGLSKLLHGGWVLRRALALWLCIVLIIPVLHEGVLSEAPADSPKGSPGKVKKWPSVRVQIPTRGGFANVPGGYSPIEMRQGAKPKHTPPPSPPLPPSKPAPPPPPPKPKNAEPPPAPP</sequence>
<name>A0A2C6KTD6_9APIC</name>
<dbReference type="Proteomes" id="UP000221165">
    <property type="component" value="Unassembled WGS sequence"/>
</dbReference>
<protein>
    <submittedName>
        <fullName evidence="2">Uncharacterized protein</fullName>
    </submittedName>
</protein>
<feature type="non-terminal residue" evidence="2">
    <location>
        <position position="129"/>
    </location>
</feature>